<feature type="compositionally biased region" description="Pro residues" evidence="1">
    <location>
        <begin position="35"/>
        <end position="72"/>
    </location>
</feature>
<proteinExistence type="predicted"/>
<organism evidence="2 3">
    <name type="scientific">Podarcis lilfordi</name>
    <name type="common">Lilford's wall lizard</name>
    <dbReference type="NCBI Taxonomy" id="74358"/>
    <lineage>
        <taxon>Eukaryota</taxon>
        <taxon>Metazoa</taxon>
        <taxon>Chordata</taxon>
        <taxon>Craniata</taxon>
        <taxon>Vertebrata</taxon>
        <taxon>Euteleostomi</taxon>
        <taxon>Lepidosauria</taxon>
        <taxon>Squamata</taxon>
        <taxon>Bifurcata</taxon>
        <taxon>Unidentata</taxon>
        <taxon>Episquamata</taxon>
        <taxon>Laterata</taxon>
        <taxon>Lacertibaenia</taxon>
        <taxon>Lacertidae</taxon>
        <taxon>Podarcis</taxon>
    </lineage>
</organism>
<feature type="region of interest" description="Disordered" evidence="1">
    <location>
        <begin position="22"/>
        <end position="72"/>
    </location>
</feature>
<dbReference type="EMBL" id="OX395135">
    <property type="protein sequence ID" value="CAI5786806.1"/>
    <property type="molecule type" value="Genomic_DNA"/>
</dbReference>
<protein>
    <submittedName>
        <fullName evidence="2">Uncharacterized protein</fullName>
    </submittedName>
</protein>
<gene>
    <name evidence="2" type="ORF">PODLI_1B032143</name>
</gene>
<name>A0AA35PF97_9SAUR</name>
<dbReference type="AlphaFoldDB" id="A0AA35PF97"/>
<evidence type="ECO:0000313" key="3">
    <source>
        <dbReference type="Proteomes" id="UP001178461"/>
    </source>
</evidence>
<evidence type="ECO:0000256" key="1">
    <source>
        <dbReference type="SAM" id="MobiDB-lite"/>
    </source>
</evidence>
<accession>A0AA35PF97</accession>
<keyword evidence="3" id="KW-1185">Reference proteome</keyword>
<reference evidence="2" key="1">
    <citation type="submission" date="2022-12" db="EMBL/GenBank/DDBJ databases">
        <authorList>
            <person name="Alioto T."/>
            <person name="Alioto T."/>
            <person name="Gomez Garrido J."/>
        </authorList>
    </citation>
    <scope>NUCLEOTIDE SEQUENCE</scope>
</reference>
<evidence type="ECO:0000313" key="2">
    <source>
        <dbReference type="EMBL" id="CAI5786806.1"/>
    </source>
</evidence>
<dbReference type="Proteomes" id="UP001178461">
    <property type="component" value="Chromosome 10"/>
</dbReference>
<sequence>MLPLGGGTPLCSWISGISPSPALLIQKEDGRGKPSSPPNSFPPLPAPPPLTPPPQAQIPPPNVPPLPPPPPIRLFCPRNGGDVELPLRIAALPRRSRGGGFRCCRKGKENRERGQRGNVRVTDKLRYNPSSSDDSDCMNLPSQRTHFHDRQCLWLEALHTGCACAGQRLPVLAQGLTSGAAEFPSPPRI</sequence>